<organism evidence="1 2">
    <name type="scientific">Thermoflavimicrobium dichotomicum</name>
    <dbReference type="NCBI Taxonomy" id="46223"/>
    <lineage>
        <taxon>Bacteria</taxon>
        <taxon>Bacillati</taxon>
        <taxon>Bacillota</taxon>
        <taxon>Bacilli</taxon>
        <taxon>Bacillales</taxon>
        <taxon>Thermoactinomycetaceae</taxon>
        <taxon>Thermoflavimicrobium</taxon>
    </lineage>
</organism>
<evidence type="ECO:0000313" key="2">
    <source>
        <dbReference type="Proteomes" id="UP000199545"/>
    </source>
</evidence>
<protein>
    <submittedName>
        <fullName evidence="1">Phage phiEco32-like COOH.NH2 ligase-type 2</fullName>
    </submittedName>
</protein>
<gene>
    <name evidence="1" type="ORF">SAMN05421852_11147</name>
</gene>
<proteinExistence type="predicted"/>
<dbReference type="STRING" id="46223.SAMN05421852_11147"/>
<keyword evidence="1" id="KW-0436">Ligase</keyword>
<dbReference type="OrthoDB" id="2078085at2"/>
<evidence type="ECO:0000313" key="1">
    <source>
        <dbReference type="EMBL" id="SFJ50339.1"/>
    </source>
</evidence>
<reference evidence="1 2" key="1">
    <citation type="submission" date="2016-10" db="EMBL/GenBank/DDBJ databases">
        <authorList>
            <person name="de Groot N.N."/>
        </authorList>
    </citation>
    <scope>NUCLEOTIDE SEQUENCE [LARGE SCALE GENOMIC DNA]</scope>
    <source>
        <strain evidence="1 2">DSM 44778</strain>
    </source>
</reference>
<dbReference type="AlphaFoldDB" id="A0A1I3RY86"/>
<dbReference type="Pfam" id="PF14395">
    <property type="entry name" value="COOH-NH2_lig"/>
    <property type="match status" value="1"/>
</dbReference>
<dbReference type="RefSeq" id="WP_093230498.1">
    <property type="nucleotide sequence ID" value="NZ_FORR01000011.1"/>
</dbReference>
<dbReference type="InterPro" id="IPR025681">
    <property type="entry name" value="COOH-NH2_lig"/>
</dbReference>
<dbReference type="Proteomes" id="UP000199545">
    <property type="component" value="Unassembled WGS sequence"/>
</dbReference>
<sequence>MGAVTLPSIPMRNERQIREQIITKERKLASTIQLDAPELRLVSKSMLTLNSPEHIERCKNQELRNELLALHGVPLFKQMNVLKEYILCVFQTRVVAMYRSKETSVWTSLKKQKRFQYQQIPLHESGKEVRKVQILAIRAIYALGLDYGVVICGIGSGKHVGVKKIVTHPKLNDKMEAAYVRAIQDYANLLLKPRTPIHQIVLGADPEFVVQSNRGKLVIASKYFPKNGRVGCDDIWIGQNHANKPVVEIRPDPTSDPRRLMANIYQNLLYATKKIGHLPATWLAGSMPYKGFPLGGHIHFSGIQPNFKLLRALDNYLALPFILAEDPAGKKRRPKYGYLGDFRYQEHGGFEYRTLPSWLVSPILTKGAFALAKLIGAYYHLLQFDPLSEVKMQRAYYAGDKNELRDWFEILWVDLKRLKDYEKHEVLLEDFYQYITSGRTWDETRDIRKVWRLPPFASKKS</sequence>
<dbReference type="EMBL" id="FORR01000011">
    <property type="protein sequence ID" value="SFJ50339.1"/>
    <property type="molecule type" value="Genomic_DNA"/>
</dbReference>
<accession>A0A1I3RY86</accession>
<name>A0A1I3RY86_9BACL</name>
<keyword evidence="2" id="KW-1185">Reference proteome</keyword>
<dbReference type="GO" id="GO:0016874">
    <property type="term" value="F:ligase activity"/>
    <property type="evidence" value="ECO:0007669"/>
    <property type="project" value="UniProtKB-KW"/>
</dbReference>